<reference evidence="1 2" key="1">
    <citation type="submission" date="2020-10" db="EMBL/GenBank/DDBJ databases">
        <title>ChiBAC.</title>
        <authorList>
            <person name="Zenner C."/>
            <person name="Hitch T.C.A."/>
            <person name="Clavel T."/>
        </authorList>
    </citation>
    <scope>NUCLEOTIDE SEQUENCE [LARGE SCALE GENOMIC DNA]</scope>
    <source>
        <strain evidence="1 2">DSM 108991</strain>
    </source>
</reference>
<comment type="caution">
    <text evidence="1">The sequence shown here is derived from an EMBL/GenBank/DDBJ whole genome shotgun (WGS) entry which is preliminary data.</text>
</comment>
<evidence type="ECO:0000313" key="1">
    <source>
        <dbReference type="EMBL" id="MBE5063283.1"/>
    </source>
</evidence>
<organism evidence="1 2">
    <name type="scientific">Claveliimonas monacensis</name>
    <dbReference type="NCBI Taxonomy" id="2779351"/>
    <lineage>
        <taxon>Bacteria</taxon>
        <taxon>Bacillati</taxon>
        <taxon>Bacillota</taxon>
        <taxon>Clostridia</taxon>
        <taxon>Lachnospirales</taxon>
        <taxon>Lachnospiraceae</taxon>
        <taxon>Claveliimonas</taxon>
    </lineage>
</organism>
<evidence type="ECO:0000313" key="2">
    <source>
        <dbReference type="Proteomes" id="UP000758652"/>
    </source>
</evidence>
<keyword evidence="2" id="KW-1185">Reference proteome</keyword>
<proteinExistence type="predicted"/>
<accession>A0ABR9RK16</accession>
<protein>
    <submittedName>
        <fullName evidence="1">Uncharacterized protein</fullName>
    </submittedName>
</protein>
<name>A0ABR9RK16_9FIRM</name>
<dbReference type="RefSeq" id="WP_173829265.1">
    <property type="nucleotide sequence ID" value="NZ_JADCKL010000005.1"/>
</dbReference>
<dbReference type="EMBL" id="JADCKL010000005">
    <property type="protein sequence ID" value="MBE5063283.1"/>
    <property type="molecule type" value="Genomic_DNA"/>
</dbReference>
<dbReference type="Proteomes" id="UP000758652">
    <property type="component" value="Unassembled WGS sequence"/>
</dbReference>
<gene>
    <name evidence="1" type="ORF">INF30_08410</name>
</gene>
<sequence>MTSAEMLAYEKELEENQRTVRQMVLDSLEDVRAGKGRDFNEFFDELEKKYQNV</sequence>